<name>A0ABY9X0R2_9BACT</name>
<sequence length="243" mass="27799">MAEQYDSVGSKYEQFKNTATLPIPERHTFLRLVGDLGGKHVLDLACGSGHYSRLLKEHGAERVEGVDISPEMVQVAKQKEQEQRRGVQYHVLDAAALPRLGDFDLVTAVYLLNYARTRDELLRMCRGAFSNLKEGGRFIAFTIDPSFDLRRSNWAEYGFAVQSERFEEGRYVCEARFSTAPLVPVEYFRWSTSVYESVLAEAGFRQVTWHPFEIPAEALAKYGEAYWREYRENPLLIALSGQK</sequence>
<keyword evidence="3" id="KW-0949">S-adenosyl-L-methionine</keyword>
<dbReference type="InterPro" id="IPR029063">
    <property type="entry name" value="SAM-dependent_MTases_sf"/>
</dbReference>
<evidence type="ECO:0000256" key="2">
    <source>
        <dbReference type="ARBA" id="ARBA00022679"/>
    </source>
</evidence>
<feature type="domain" description="Methyltransferase" evidence="4">
    <location>
        <begin position="41"/>
        <end position="136"/>
    </location>
</feature>
<organism evidence="5 6">
    <name type="scientific">Archangium minus</name>
    <dbReference type="NCBI Taxonomy" id="83450"/>
    <lineage>
        <taxon>Bacteria</taxon>
        <taxon>Pseudomonadati</taxon>
        <taxon>Myxococcota</taxon>
        <taxon>Myxococcia</taxon>
        <taxon>Myxococcales</taxon>
        <taxon>Cystobacterineae</taxon>
        <taxon>Archangiaceae</taxon>
        <taxon>Archangium</taxon>
    </lineage>
</organism>
<dbReference type="Proteomes" id="UP001611383">
    <property type="component" value="Chromosome"/>
</dbReference>
<evidence type="ECO:0000313" key="6">
    <source>
        <dbReference type="Proteomes" id="UP001611383"/>
    </source>
</evidence>
<dbReference type="Pfam" id="PF13649">
    <property type="entry name" value="Methyltransf_25"/>
    <property type="match status" value="1"/>
</dbReference>
<keyword evidence="1 5" id="KW-0489">Methyltransferase</keyword>
<protein>
    <submittedName>
        <fullName evidence="5">Class I SAM-dependent methyltransferase</fullName>
    </submittedName>
</protein>
<accession>A0ABY9X0R2</accession>
<dbReference type="PANTHER" id="PTHR43464:SF19">
    <property type="entry name" value="UBIQUINONE BIOSYNTHESIS O-METHYLTRANSFERASE, MITOCHONDRIAL"/>
    <property type="match status" value="1"/>
</dbReference>
<gene>
    <name evidence="5" type="ORF">F0U60_36390</name>
</gene>
<dbReference type="GO" id="GO:0008168">
    <property type="term" value="F:methyltransferase activity"/>
    <property type="evidence" value="ECO:0007669"/>
    <property type="project" value="UniProtKB-KW"/>
</dbReference>
<dbReference type="RefSeq" id="WP_395806659.1">
    <property type="nucleotide sequence ID" value="NZ_CP043494.1"/>
</dbReference>
<dbReference type="CDD" id="cd02440">
    <property type="entry name" value="AdoMet_MTases"/>
    <property type="match status" value="1"/>
</dbReference>
<proteinExistence type="predicted"/>
<reference evidence="5 6" key="1">
    <citation type="submission" date="2019-08" db="EMBL/GenBank/DDBJ databases">
        <title>Archangium and Cystobacter genomes.</title>
        <authorList>
            <person name="Chen I.-C.K."/>
            <person name="Wielgoss S."/>
        </authorList>
    </citation>
    <scope>NUCLEOTIDE SEQUENCE [LARGE SCALE GENOMIC DNA]</scope>
    <source>
        <strain evidence="5 6">Cbm 6</strain>
    </source>
</reference>
<dbReference type="SUPFAM" id="SSF53335">
    <property type="entry name" value="S-adenosyl-L-methionine-dependent methyltransferases"/>
    <property type="match status" value="1"/>
</dbReference>
<dbReference type="GO" id="GO:0032259">
    <property type="term" value="P:methylation"/>
    <property type="evidence" value="ECO:0007669"/>
    <property type="project" value="UniProtKB-KW"/>
</dbReference>
<dbReference type="EMBL" id="CP043494">
    <property type="protein sequence ID" value="WNG48992.1"/>
    <property type="molecule type" value="Genomic_DNA"/>
</dbReference>
<evidence type="ECO:0000313" key="5">
    <source>
        <dbReference type="EMBL" id="WNG48992.1"/>
    </source>
</evidence>
<evidence type="ECO:0000256" key="1">
    <source>
        <dbReference type="ARBA" id="ARBA00022603"/>
    </source>
</evidence>
<evidence type="ECO:0000259" key="4">
    <source>
        <dbReference type="Pfam" id="PF13649"/>
    </source>
</evidence>
<dbReference type="Gene3D" id="3.40.50.150">
    <property type="entry name" value="Vaccinia Virus protein VP39"/>
    <property type="match status" value="1"/>
</dbReference>
<keyword evidence="6" id="KW-1185">Reference proteome</keyword>
<keyword evidence="2" id="KW-0808">Transferase</keyword>
<dbReference type="InterPro" id="IPR041698">
    <property type="entry name" value="Methyltransf_25"/>
</dbReference>
<evidence type="ECO:0000256" key="3">
    <source>
        <dbReference type="ARBA" id="ARBA00022691"/>
    </source>
</evidence>
<dbReference type="PANTHER" id="PTHR43464">
    <property type="entry name" value="METHYLTRANSFERASE"/>
    <property type="match status" value="1"/>
</dbReference>